<dbReference type="GO" id="GO:0016755">
    <property type="term" value="F:aminoacyltransferase activity"/>
    <property type="evidence" value="ECO:0007669"/>
    <property type="project" value="InterPro"/>
</dbReference>
<name>A0A3E4RA78_BACUN</name>
<keyword evidence="6" id="KW-0961">Cell wall biogenesis/degradation</keyword>
<reference evidence="9 10" key="1">
    <citation type="submission" date="2018-08" db="EMBL/GenBank/DDBJ databases">
        <title>A genome reference for cultivated species of the human gut microbiota.</title>
        <authorList>
            <person name="Zou Y."/>
            <person name="Xue W."/>
            <person name="Luo G."/>
        </authorList>
    </citation>
    <scope>NUCLEOTIDE SEQUENCE [LARGE SCALE GENOMIC DNA]</scope>
    <source>
        <strain evidence="8 10">AM27-46</strain>
        <strain evidence="7 9">TF08-13</strain>
    </source>
</reference>
<dbReference type="SUPFAM" id="SSF55729">
    <property type="entry name" value="Acyl-CoA N-acyltransferases (Nat)"/>
    <property type="match status" value="1"/>
</dbReference>
<organism evidence="7 9">
    <name type="scientific">Bacteroides uniformis</name>
    <dbReference type="NCBI Taxonomy" id="820"/>
    <lineage>
        <taxon>Bacteria</taxon>
        <taxon>Pseudomonadati</taxon>
        <taxon>Bacteroidota</taxon>
        <taxon>Bacteroidia</taxon>
        <taxon>Bacteroidales</taxon>
        <taxon>Bacteroidaceae</taxon>
        <taxon>Bacteroides</taxon>
    </lineage>
</organism>
<evidence type="ECO:0000313" key="9">
    <source>
        <dbReference type="Proteomes" id="UP000260795"/>
    </source>
</evidence>
<dbReference type="EMBL" id="QSRK01000002">
    <property type="protein sequence ID" value="RGL17216.1"/>
    <property type="molecule type" value="Genomic_DNA"/>
</dbReference>
<dbReference type="Proteomes" id="UP000260795">
    <property type="component" value="Unassembled WGS sequence"/>
</dbReference>
<comment type="similarity">
    <text evidence="1">Belongs to the FemABX family.</text>
</comment>
<evidence type="ECO:0000256" key="5">
    <source>
        <dbReference type="ARBA" id="ARBA00023315"/>
    </source>
</evidence>
<evidence type="ECO:0000256" key="6">
    <source>
        <dbReference type="ARBA" id="ARBA00023316"/>
    </source>
</evidence>
<evidence type="ECO:0000313" key="8">
    <source>
        <dbReference type="EMBL" id="RHE59194.1"/>
    </source>
</evidence>
<evidence type="ECO:0000256" key="1">
    <source>
        <dbReference type="ARBA" id="ARBA00009943"/>
    </source>
</evidence>
<proteinExistence type="inferred from homology"/>
<dbReference type="Proteomes" id="UP000284640">
    <property type="component" value="Unassembled WGS sequence"/>
</dbReference>
<comment type="caution">
    <text evidence="7">The sequence shown here is derived from an EMBL/GenBank/DDBJ whole genome shotgun (WGS) entry which is preliminary data.</text>
</comment>
<keyword evidence="2 7" id="KW-0808">Transferase</keyword>
<evidence type="ECO:0000256" key="3">
    <source>
        <dbReference type="ARBA" id="ARBA00022960"/>
    </source>
</evidence>
<accession>A0A3E4RA78</accession>
<protein>
    <submittedName>
        <fullName evidence="7">Peptidoglycan bridge formation glycyltransferase FemA/FemB family protein</fullName>
    </submittedName>
</protein>
<keyword evidence="5" id="KW-0012">Acyltransferase</keyword>
<evidence type="ECO:0000256" key="4">
    <source>
        <dbReference type="ARBA" id="ARBA00022984"/>
    </source>
</evidence>
<dbReference type="PANTHER" id="PTHR36174:SF1">
    <property type="entry name" value="LIPID II:GLYCINE GLYCYLTRANSFERASE"/>
    <property type="match status" value="1"/>
</dbReference>
<dbReference type="GO" id="GO:0071555">
    <property type="term" value="P:cell wall organization"/>
    <property type="evidence" value="ECO:0007669"/>
    <property type="project" value="UniProtKB-KW"/>
</dbReference>
<evidence type="ECO:0000256" key="2">
    <source>
        <dbReference type="ARBA" id="ARBA00022679"/>
    </source>
</evidence>
<keyword evidence="4" id="KW-0573">Peptidoglycan synthesis</keyword>
<dbReference type="Gene3D" id="3.40.630.30">
    <property type="match status" value="1"/>
</dbReference>
<evidence type="ECO:0000313" key="10">
    <source>
        <dbReference type="Proteomes" id="UP000284640"/>
    </source>
</evidence>
<dbReference type="GO" id="GO:0008360">
    <property type="term" value="P:regulation of cell shape"/>
    <property type="evidence" value="ECO:0007669"/>
    <property type="project" value="UniProtKB-KW"/>
</dbReference>
<dbReference type="Pfam" id="PF02388">
    <property type="entry name" value="FemAB"/>
    <property type="match status" value="2"/>
</dbReference>
<dbReference type="PANTHER" id="PTHR36174">
    <property type="entry name" value="LIPID II:GLYCINE GLYCYLTRANSFERASE"/>
    <property type="match status" value="1"/>
</dbReference>
<dbReference type="AlphaFoldDB" id="A0A3E4RA78"/>
<dbReference type="InterPro" id="IPR050644">
    <property type="entry name" value="PG_Glycine_Bridge_Synth"/>
</dbReference>
<dbReference type="RefSeq" id="WP_055205187.1">
    <property type="nucleotide sequence ID" value="NZ_CP176641.1"/>
</dbReference>
<dbReference type="EMBL" id="QSKL01000012">
    <property type="protein sequence ID" value="RHE59194.1"/>
    <property type="molecule type" value="Genomic_DNA"/>
</dbReference>
<sequence length="372" mass="43435">MNIRLEPKEITDAYSTPIVQQTSFWSKVKEQLGINSYAFDYSVRNSDLYTHVGGYAHTQADFIMFFQYLNREDYIAYLPYGPEIEPSEENQGAFLEELSESLRSFLPKHCIALRYDLNWESHWCKTDDFDEAGRWIGLPKKEFQEIKLNYGTCCHNLRKANTNILPANTIVLDLFATEEKILARMKPKTRYNIRLALKRGVEVRSVGIEGLRIWYSLYQETAFRNGLHLNDIQYFYSIFASKMECDDPKVNVKLLIAYHDNTPLAAMFLVLSSHRATYLYGASSSAHRNLMSTYALQWRAIQLARENNCLEYDMFGIAPYADTSHPMYGLYKFKHGFGGEIYHQLGCWDYPLEEDKYQYFTAKEMSMQGYYS</sequence>
<keyword evidence="3" id="KW-0133">Cell shape</keyword>
<gene>
    <name evidence="8" type="ORF">DW729_12735</name>
    <name evidence="7" type="ORF">DXC80_01925</name>
</gene>
<dbReference type="GO" id="GO:0009252">
    <property type="term" value="P:peptidoglycan biosynthetic process"/>
    <property type="evidence" value="ECO:0007669"/>
    <property type="project" value="UniProtKB-KW"/>
</dbReference>
<dbReference type="InterPro" id="IPR016181">
    <property type="entry name" value="Acyl_CoA_acyltransferase"/>
</dbReference>
<dbReference type="PROSITE" id="PS51191">
    <property type="entry name" value="FEMABX"/>
    <property type="match status" value="1"/>
</dbReference>
<dbReference type="InterPro" id="IPR003447">
    <property type="entry name" value="FEMABX"/>
</dbReference>
<evidence type="ECO:0000313" key="7">
    <source>
        <dbReference type="EMBL" id="RGL17216.1"/>
    </source>
</evidence>